<dbReference type="InterPro" id="IPR004878">
    <property type="entry name" value="Otopetrin"/>
</dbReference>
<feature type="region of interest" description="Disordered" evidence="11">
    <location>
        <begin position="572"/>
        <end position="598"/>
    </location>
</feature>
<comment type="subcellular location">
    <subcellularLocation>
        <location evidence="1">Cell membrane</location>
        <topology evidence="1">Multi-pass membrane protein</topology>
    </subcellularLocation>
</comment>
<keyword evidence="10" id="KW-0407">Ion channel</keyword>
<evidence type="ECO:0000256" key="12">
    <source>
        <dbReference type="SAM" id="Phobius"/>
    </source>
</evidence>
<keyword evidence="7 12" id="KW-1133">Transmembrane helix</keyword>
<evidence type="ECO:0000256" key="6">
    <source>
        <dbReference type="ARBA" id="ARBA00022781"/>
    </source>
</evidence>
<feature type="transmembrane region" description="Helical" evidence="12">
    <location>
        <begin position="153"/>
        <end position="175"/>
    </location>
</feature>
<dbReference type="GO" id="GO:0005886">
    <property type="term" value="C:plasma membrane"/>
    <property type="evidence" value="ECO:0007669"/>
    <property type="project" value="UniProtKB-SubCell"/>
</dbReference>
<keyword evidence="6" id="KW-0375">Hydrogen ion transport</keyword>
<evidence type="ECO:0000256" key="9">
    <source>
        <dbReference type="ARBA" id="ARBA00023136"/>
    </source>
</evidence>
<feature type="compositionally biased region" description="Acidic residues" evidence="11">
    <location>
        <begin position="578"/>
        <end position="590"/>
    </location>
</feature>
<protein>
    <submittedName>
        <fullName evidence="14">Uncharacterized protein LOC106173411 isoform X1</fullName>
    </submittedName>
</protein>
<sequence length="598" mass="68189">MMGKTEQRRSRNRCRQALGSRMYHFYGLFVVCLGVVFPLSSALAPDDKTSYYYTWVFLLYLFSLSLCFFIYLRFYLLRLRGKPYTITQEIISNRQDVSEYRPDTPMLPQCNSEKGNHSNTNGRDSPRSKPLLAEWHFPPVFFTGTGLNRYMRFGAALFATGAMGHNALGIIEFIGHYASGCQTPVNVLLHSVQLGFTFTQIIIISNYSALVINKHKAVARLCLLHTMVTHICVLIAFFVLETEEKIRKQYTTAADVDSISTPKPENLSDPTTVTWARSSDCLQLKTITDKARPILYPFIIQFSIIGAQVMYNLYRNVGIYPEPREDKMPAELTEIGAYKLCHHALNGLYVGFILIIIAVTGLSVFSVAINDDKTENDQIAAALFFTIQLVLYLSSSIAIGIGFFQTRDFVIGKERVDYFLIAGTASMYTFNIFAVISCIHWVSHHDSDLITCFSLVSSFAEMIETSIQTFFIQMLLTKRAWKLNHVIRKPGREVITFLLITNLGMWLTDSFAFEKRTMIPAYVGIFGFPAWTTITNAFVPWMNFYRFYSFTVLAVVWKNIFLPHKDHIPKFNRNEDSPPAEENEVVESEADTDHLTPH</sequence>
<feature type="compositionally biased region" description="Polar residues" evidence="11">
    <location>
        <begin position="109"/>
        <end position="123"/>
    </location>
</feature>
<evidence type="ECO:0000256" key="8">
    <source>
        <dbReference type="ARBA" id="ARBA00023065"/>
    </source>
</evidence>
<reference evidence="14" key="1">
    <citation type="submission" date="2025-08" db="UniProtKB">
        <authorList>
            <consortium name="RefSeq"/>
        </authorList>
    </citation>
    <scope>IDENTIFICATION</scope>
    <source>
        <tissue evidence="14">Gonads</tissue>
    </source>
</reference>
<evidence type="ECO:0000256" key="11">
    <source>
        <dbReference type="SAM" id="MobiDB-lite"/>
    </source>
</evidence>
<feature type="transmembrane region" description="Helical" evidence="12">
    <location>
        <begin position="416"/>
        <end position="442"/>
    </location>
</feature>
<feature type="transmembrane region" description="Helical" evidence="12">
    <location>
        <begin position="348"/>
        <end position="369"/>
    </location>
</feature>
<dbReference type="Proteomes" id="UP000085678">
    <property type="component" value="Unplaced"/>
</dbReference>
<dbReference type="KEGG" id="lak:106173411"/>
<evidence type="ECO:0000256" key="3">
    <source>
        <dbReference type="ARBA" id="ARBA00022448"/>
    </source>
</evidence>
<keyword evidence="4" id="KW-1003">Cell membrane</keyword>
<evidence type="ECO:0000256" key="10">
    <source>
        <dbReference type="ARBA" id="ARBA00023303"/>
    </source>
</evidence>
<dbReference type="RefSeq" id="XP_013410001.1">
    <property type="nucleotide sequence ID" value="XM_013554547.1"/>
</dbReference>
<evidence type="ECO:0000256" key="7">
    <source>
        <dbReference type="ARBA" id="ARBA00022989"/>
    </source>
</evidence>
<evidence type="ECO:0000256" key="2">
    <source>
        <dbReference type="ARBA" id="ARBA00006513"/>
    </source>
</evidence>
<keyword evidence="13" id="KW-1185">Reference proteome</keyword>
<keyword evidence="3" id="KW-0813">Transport</keyword>
<keyword evidence="8" id="KW-0406">Ion transport</keyword>
<feature type="transmembrane region" description="Helical" evidence="12">
    <location>
        <begin position="381"/>
        <end position="404"/>
    </location>
</feature>
<dbReference type="GeneID" id="106173411"/>
<comment type="similarity">
    <text evidence="2">Belongs to the otopetrin family.</text>
</comment>
<feature type="transmembrane region" description="Helical" evidence="12">
    <location>
        <begin position="221"/>
        <end position="240"/>
    </location>
</feature>
<accession>A0A1S3JIP6</accession>
<dbReference type="OrthoDB" id="6429739at2759"/>
<dbReference type="Pfam" id="PF03189">
    <property type="entry name" value="Otopetrin"/>
    <property type="match status" value="1"/>
</dbReference>
<evidence type="ECO:0000256" key="4">
    <source>
        <dbReference type="ARBA" id="ARBA00022475"/>
    </source>
</evidence>
<feature type="region of interest" description="Disordered" evidence="11">
    <location>
        <begin position="108"/>
        <end position="127"/>
    </location>
</feature>
<feature type="transmembrane region" description="Helical" evidence="12">
    <location>
        <begin position="21"/>
        <end position="40"/>
    </location>
</feature>
<dbReference type="GO" id="GO:0015252">
    <property type="term" value="F:proton channel activity"/>
    <property type="evidence" value="ECO:0007669"/>
    <property type="project" value="InterPro"/>
</dbReference>
<gene>
    <name evidence="14" type="primary">LOC106173411</name>
</gene>
<proteinExistence type="inferred from homology"/>
<keyword evidence="9 12" id="KW-0472">Membrane</keyword>
<organism evidence="13 14">
    <name type="scientific">Lingula anatina</name>
    <name type="common">Brachiopod</name>
    <name type="synonym">Lingula unguis</name>
    <dbReference type="NCBI Taxonomy" id="7574"/>
    <lineage>
        <taxon>Eukaryota</taxon>
        <taxon>Metazoa</taxon>
        <taxon>Spiralia</taxon>
        <taxon>Lophotrochozoa</taxon>
        <taxon>Brachiopoda</taxon>
        <taxon>Linguliformea</taxon>
        <taxon>Lingulata</taxon>
        <taxon>Lingulida</taxon>
        <taxon>Linguloidea</taxon>
        <taxon>Lingulidae</taxon>
        <taxon>Lingula</taxon>
    </lineage>
</organism>
<evidence type="ECO:0000313" key="13">
    <source>
        <dbReference type="Proteomes" id="UP000085678"/>
    </source>
</evidence>
<keyword evidence="5 12" id="KW-0812">Transmembrane</keyword>
<feature type="transmembrane region" description="Helical" evidence="12">
    <location>
        <begin position="494"/>
        <end position="513"/>
    </location>
</feature>
<feature type="transmembrane region" description="Helical" evidence="12">
    <location>
        <begin position="52"/>
        <end position="72"/>
    </location>
</feature>
<evidence type="ECO:0000313" key="14">
    <source>
        <dbReference type="RefSeq" id="XP_013410001.1"/>
    </source>
</evidence>
<evidence type="ECO:0000256" key="5">
    <source>
        <dbReference type="ARBA" id="ARBA00022692"/>
    </source>
</evidence>
<evidence type="ECO:0000256" key="1">
    <source>
        <dbReference type="ARBA" id="ARBA00004651"/>
    </source>
</evidence>
<feature type="transmembrane region" description="Helical" evidence="12">
    <location>
        <begin position="519"/>
        <end position="539"/>
    </location>
</feature>
<dbReference type="AlphaFoldDB" id="A0A1S3JIP6"/>
<feature type="transmembrane region" description="Helical" evidence="12">
    <location>
        <begin position="294"/>
        <end position="314"/>
    </location>
</feature>
<dbReference type="PANTHER" id="PTHR21522:SF32">
    <property type="entry name" value="OTOPETRIN-2"/>
    <property type="match status" value="1"/>
</dbReference>
<dbReference type="PANTHER" id="PTHR21522">
    <property type="entry name" value="PROTON CHANNEL OTOP"/>
    <property type="match status" value="1"/>
</dbReference>
<name>A0A1S3JIP6_LINAN</name>